<keyword evidence="2" id="KW-0493">Microtubule</keyword>
<feature type="region of interest" description="Disordered" evidence="9">
    <location>
        <begin position="911"/>
        <end position="934"/>
    </location>
</feature>
<feature type="region of interest" description="Disordered" evidence="9">
    <location>
        <begin position="524"/>
        <end position="548"/>
    </location>
</feature>
<dbReference type="InterPro" id="IPR027417">
    <property type="entry name" value="P-loop_NTPase"/>
</dbReference>
<feature type="coiled-coil region" evidence="8">
    <location>
        <begin position="698"/>
        <end position="800"/>
    </location>
</feature>
<dbReference type="GO" id="GO:0008017">
    <property type="term" value="F:microtubule binding"/>
    <property type="evidence" value="ECO:0007669"/>
    <property type="project" value="InterPro"/>
</dbReference>
<reference evidence="12" key="2">
    <citation type="submission" date="2018-02" db="UniProtKB">
        <authorList>
            <consortium name="EnsemblPlants"/>
        </authorList>
    </citation>
    <scope>IDENTIFICATION</scope>
    <source>
        <strain evidence="12">Williams 82</strain>
    </source>
</reference>
<dbReference type="PROSITE" id="PS50067">
    <property type="entry name" value="KINESIN_MOTOR_2"/>
    <property type="match status" value="1"/>
</dbReference>
<dbReference type="Gramene" id="KRH17970">
    <property type="protein sequence ID" value="KRH17970"/>
    <property type="gene ID" value="GLYMA_13G030600"/>
</dbReference>
<feature type="coiled-coil region" evidence="8">
    <location>
        <begin position="396"/>
        <end position="430"/>
    </location>
</feature>
<evidence type="ECO:0000256" key="1">
    <source>
        <dbReference type="ARBA" id="ARBA00007310"/>
    </source>
</evidence>
<dbReference type="GO" id="GO:0005524">
    <property type="term" value="F:ATP binding"/>
    <property type="evidence" value="ECO:0007669"/>
    <property type="project" value="UniProtKB-UniRule"/>
</dbReference>
<comment type="similarity">
    <text evidence="1">Belongs to the TRAFAC class myosin-kinesin ATPase superfamily. Kinesin family. KIN-7 subfamily.</text>
</comment>
<evidence type="ECO:0000256" key="2">
    <source>
        <dbReference type="ARBA" id="ARBA00022701"/>
    </source>
</evidence>
<dbReference type="GO" id="GO:0003777">
    <property type="term" value="F:microtubule motor activity"/>
    <property type="evidence" value="ECO:0007669"/>
    <property type="project" value="InterPro"/>
</dbReference>
<dbReference type="EMBL" id="CM000846">
    <property type="protein sequence ID" value="KRH17970.1"/>
    <property type="molecule type" value="Genomic_DNA"/>
</dbReference>
<feature type="region of interest" description="Disordered" evidence="9">
    <location>
        <begin position="1"/>
        <end position="70"/>
    </location>
</feature>
<evidence type="ECO:0000313" key="13">
    <source>
        <dbReference type="Proteomes" id="UP000008827"/>
    </source>
</evidence>
<keyword evidence="5 8" id="KW-0175">Coiled coil</keyword>
<feature type="domain" description="Kinesin motor" evidence="10">
    <location>
        <begin position="75"/>
        <end position="394"/>
    </location>
</feature>
<dbReference type="SMR" id="A0A0R0GPK9"/>
<feature type="binding site" evidence="7">
    <location>
        <begin position="155"/>
        <end position="162"/>
    </location>
    <ligand>
        <name>ATP</name>
        <dbReference type="ChEBI" id="CHEBI:30616"/>
    </ligand>
</feature>
<dbReference type="AlphaFoldDB" id="A0A0R0GPK9"/>
<gene>
    <name evidence="12" type="primary">LOC100817131</name>
    <name evidence="11" type="ORF">GLYMA_13G030600</name>
</gene>
<dbReference type="PANTHER" id="PTHR47968">
    <property type="entry name" value="CENTROMERE PROTEIN E"/>
    <property type="match status" value="1"/>
</dbReference>
<dbReference type="OrthoDB" id="3176171at2759"/>
<feature type="region of interest" description="Disordered" evidence="9">
    <location>
        <begin position="574"/>
        <end position="629"/>
    </location>
</feature>
<proteinExistence type="inferred from homology"/>
<dbReference type="InterPro" id="IPR019821">
    <property type="entry name" value="Kinesin_motor_CS"/>
</dbReference>
<keyword evidence="6 7" id="KW-0505">Motor protein</keyword>
<protein>
    <recommendedName>
        <fullName evidence="10">Kinesin motor domain-containing protein</fullName>
    </recommendedName>
</protein>
<evidence type="ECO:0000313" key="11">
    <source>
        <dbReference type="EMBL" id="KRH17970.1"/>
    </source>
</evidence>
<evidence type="ECO:0000256" key="6">
    <source>
        <dbReference type="ARBA" id="ARBA00023175"/>
    </source>
</evidence>
<evidence type="ECO:0000256" key="3">
    <source>
        <dbReference type="ARBA" id="ARBA00022741"/>
    </source>
</evidence>
<dbReference type="CDD" id="cd01374">
    <property type="entry name" value="KISc_CENP_E"/>
    <property type="match status" value="1"/>
</dbReference>
<feature type="compositionally biased region" description="Basic and acidic residues" evidence="9">
    <location>
        <begin position="603"/>
        <end position="620"/>
    </location>
</feature>
<dbReference type="GO" id="GO:0005874">
    <property type="term" value="C:microtubule"/>
    <property type="evidence" value="ECO:0007669"/>
    <property type="project" value="UniProtKB-KW"/>
</dbReference>
<dbReference type="SMART" id="SM00129">
    <property type="entry name" value="KISc"/>
    <property type="match status" value="1"/>
</dbReference>
<dbReference type="PANTHER" id="PTHR47968:SF33">
    <property type="entry name" value="KINESIN-LIKE PROTEIN KIN-7C, MITOCHONDRIAL ISOFORM X1"/>
    <property type="match status" value="1"/>
</dbReference>
<keyword evidence="13" id="KW-1185">Reference proteome</keyword>
<dbReference type="SUPFAM" id="SSF52540">
    <property type="entry name" value="P-loop containing nucleoside triphosphate hydrolases"/>
    <property type="match status" value="1"/>
</dbReference>
<feature type="coiled-coil region" evidence="8">
    <location>
        <begin position="844"/>
        <end position="899"/>
    </location>
</feature>
<dbReference type="PRINTS" id="PR00380">
    <property type="entry name" value="KINESINHEAVY"/>
</dbReference>
<dbReference type="InterPro" id="IPR027640">
    <property type="entry name" value="Kinesin-like_fam"/>
</dbReference>
<evidence type="ECO:0000256" key="8">
    <source>
        <dbReference type="SAM" id="Coils"/>
    </source>
</evidence>
<organism evidence="11">
    <name type="scientific">Glycine max</name>
    <name type="common">Soybean</name>
    <name type="synonym">Glycine hispida</name>
    <dbReference type="NCBI Taxonomy" id="3847"/>
    <lineage>
        <taxon>Eukaryota</taxon>
        <taxon>Viridiplantae</taxon>
        <taxon>Streptophyta</taxon>
        <taxon>Embryophyta</taxon>
        <taxon>Tracheophyta</taxon>
        <taxon>Spermatophyta</taxon>
        <taxon>Magnoliopsida</taxon>
        <taxon>eudicotyledons</taxon>
        <taxon>Gunneridae</taxon>
        <taxon>Pentapetalae</taxon>
        <taxon>rosids</taxon>
        <taxon>fabids</taxon>
        <taxon>Fabales</taxon>
        <taxon>Fabaceae</taxon>
        <taxon>Papilionoideae</taxon>
        <taxon>50 kb inversion clade</taxon>
        <taxon>NPAAA clade</taxon>
        <taxon>indigoferoid/millettioid clade</taxon>
        <taxon>Phaseoleae</taxon>
        <taxon>Glycine</taxon>
        <taxon>Glycine subgen. Soja</taxon>
    </lineage>
</organism>
<dbReference type="ExpressionAtlas" id="A0A0R0GPK9">
    <property type="expression patterns" value="baseline and differential"/>
</dbReference>
<dbReference type="EnsemblPlants" id="KRH17970">
    <property type="protein sequence ID" value="KRH17970"/>
    <property type="gene ID" value="GLYMA_13G030600"/>
</dbReference>
<reference evidence="11 12" key="1">
    <citation type="journal article" date="2010" name="Nature">
        <title>Genome sequence of the palaeopolyploid soybean.</title>
        <authorList>
            <person name="Schmutz J."/>
            <person name="Cannon S.B."/>
            <person name="Schlueter J."/>
            <person name="Ma J."/>
            <person name="Mitros T."/>
            <person name="Nelson W."/>
            <person name="Hyten D.L."/>
            <person name="Song Q."/>
            <person name="Thelen J.J."/>
            <person name="Cheng J."/>
            <person name="Xu D."/>
            <person name="Hellsten U."/>
            <person name="May G.D."/>
            <person name="Yu Y."/>
            <person name="Sakurai T."/>
            <person name="Umezawa T."/>
            <person name="Bhattacharyya M.K."/>
            <person name="Sandhu D."/>
            <person name="Valliyodan B."/>
            <person name="Lindquist E."/>
            <person name="Peto M."/>
            <person name="Grant D."/>
            <person name="Shu S."/>
            <person name="Goodstein D."/>
            <person name="Barry K."/>
            <person name="Futrell-Griggs M."/>
            <person name="Abernathy B."/>
            <person name="Du J."/>
            <person name="Tian Z."/>
            <person name="Zhu L."/>
            <person name="Gill N."/>
            <person name="Joshi T."/>
            <person name="Libault M."/>
            <person name="Sethuraman A."/>
            <person name="Zhang X.-C."/>
            <person name="Shinozaki K."/>
            <person name="Nguyen H.T."/>
            <person name="Wing R.A."/>
            <person name="Cregan P."/>
            <person name="Specht J."/>
            <person name="Grimwood J."/>
            <person name="Rokhsar D."/>
            <person name="Stacey G."/>
            <person name="Shoemaker R.C."/>
            <person name="Jackson S.A."/>
        </authorList>
    </citation>
    <scope>NUCLEOTIDE SEQUENCE [LARGE SCALE GENOMIC DNA]</scope>
    <source>
        <strain evidence="12">cv. Williams 82</strain>
        <tissue evidence="11">Callus</tissue>
    </source>
</reference>
<evidence type="ECO:0000259" key="10">
    <source>
        <dbReference type="PROSITE" id="PS50067"/>
    </source>
</evidence>
<dbReference type="GeneID" id="100817131"/>
<evidence type="ECO:0000256" key="9">
    <source>
        <dbReference type="SAM" id="MobiDB-lite"/>
    </source>
</evidence>
<feature type="compositionally biased region" description="Low complexity" evidence="9">
    <location>
        <begin position="1"/>
        <end position="16"/>
    </location>
</feature>
<dbReference type="Gene3D" id="3.40.850.10">
    <property type="entry name" value="Kinesin motor domain"/>
    <property type="match status" value="1"/>
</dbReference>
<keyword evidence="4 7" id="KW-0067">ATP-binding</keyword>
<accession>A0A0R0GPK9</accession>
<evidence type="ECO:0000256" key="5">
    <source>
        <dbReference type="ARBA" id="ARBA00023054"/>
    </source>
</evidence>
<feature type="compositionally biased region" description="Polar residues" evidence="9">
    <location>
        <begin position="916"/>
        <end position="932"/>
    </location>
</feature>
<reference evidence="11" key="3">
    <citation type="submission" date="2018-07" db="EMBL/GenBank/DDBJ databases">
        <title>WGS assembly of Glycine max.</title>
        <authorList>
            <person name="Schmutz J."/>
            <person name="Cannon S."/>
            <person name="Schlueter J."/>
            <person name="Ma J."/>
            <person name="Mitros T."/>
            <person name="Nelson W."/>
            <person name="Hyten D."/>
            <person name="Song Q."/>
            <person name="Thelen J."/>
            <person name="Cheng J."/>
            <person name="Xu D."/>
            <person name="Hellsten U."/>
            <person name="May G."/>
            <person name="Yu Y."/>
            <person name="Sakurai T."/>
            <person name="Umezawa T."/>
            <person name="Bhattacharyya M."/>
            <person name="Sandhu D."/>
            <person name="Valliyodan B."/>
            <person name="Lindquist E."/>
            <person name="Peto M."/>
            <person name="Grant D."/>
            <person name="Shu S."/>
            <person name="Goodstein D."/>
            <person name="Barry K."/>
            <person name="Futrell-Griggs M."/>
            <person name="Abernathy B."/>
            <person name="Du J."/>
            <person name="Tian Z."/>
            <person name="Zhu L."/>
            <person name="Gill N."/>
            <person name="Joshi T."/>
            <person name="Libault M."/>
            <person name="Sethuraman A."/>
            <person name="Zhang X."/>
            <person name="Shinozaki K."/>
            <person name="Nguyen H."/>
            <person name="Wing R."/>
            <person name="Cregan P."/>
            <person name="Specht J."/>
            <person name="Grimwood J."/>
            <person name="Rokhsar D."/>
            <person name="Stacey G."/>
            <person name="Shoemaker R."/>
            <person name="Jackson S."/>
        </authorList>
    </citation>
    <scope>NUCLEOTIDE SEQUENCE</scope>
    <source>
        <tissue evidence="11">Callus</tissue>
    </source>
</reference>
<dbReference type="RefSeq" id="XP_014621899.1">
    <property type="nucleotide sequence ID" value="XM_014766413.3"/>
</dbReference>
<sequence>MSSAARSSLRASVSPLRSRKSPAGAVKPAGRPTTPSSSSTASRPSSSAASRPSSKASVSPVTTAAAPDVSKAKENVTVTVRFRPLSGREINKGDEVAWYADGDSIVRNEYNPSVAYGFDKVFGPATTTRHVYDVAAQHVVSGAMEGINGTVFAYGVTSSGKTHTMHGEQKSPGIIPLAVKDVFSIIQETPGREFLLRVSYLEIYNEVINDLLDPTGQNLRIREDVQGTYVEGIKEEVVLSPAHALSLIATGEEHRHVGSNNFNLVSSRSHTIFTLTVESSSRDENIGEEDVTLSHLHLIDLAGSESSKTETTGLRRKEGSYINKSLLTLGTVIAKLTDGKATHIPYRDSKLTRLLQSSLSGHGRISLICTVTPASSSSEETHNTLKFAHRSKHVEIKASQNKIMDEKSLIKKYQKEISELKQELQQLKRGMVENPNMAASSQEDLVTLKLQLEAGQSKLKSRLQEEEQAKAALMGRIQRLTKLILVSTKNAMSSSIAERPSHRRRHSFGEDELAYLPDRKRETWINDDTGSHASVPSPEEKDDITNLDELGKDYKRSKRRGMLGWLKLRKPDNIDGLSPNVDSEGSGNGSPASASKLTPNRVMLHDMKDSRRSSVRRKDNASSLNSFPGRTQAGDLFSVTVGGHQLPPTGTTVTDQMDLLREQIKMLAGEVAFCISSLKRLSEQAANKPEDIQLQEGMHKLKGEISQKKNQIRILEQRMIGSIGHAPNNSEMSQVAEVENLRQENVRLVEEKDGLEIQSQKLAEEASYAKELAAAAAVELRNLAEEVTKLTYENAELSGDLEAAKEASCNSNFSPTSSYDCKQNINNSFQRDGKSKKLGNEVLIEDLQKDLNARLQREAALEAALSVKVEIEDDLRSTLDEIKHQKQDLEYELTNMRMLVSKMKKSGINVEDKSTNDVQTKVKNGHPTSNGYSHRKQYKEGEILGSMEDMIALEELRANYQRERRRCKELESHISILKGEDIAGLDVMALEELQNLHIEAITKICHAKYANQNL</sequence>
<keyword evidence="3 7" id="KW-0547">Nucleotide-binding</keyword>
<dbReference type="Pfam" id="PF00225">
    <property type="entry name" value="Kinesin"/>
    <property type="match status" value="1"/>
</dbReference>
<feature type="compositionally biased region" description="Low complexity" evidence="9">
    <location>
        <begin position="28"/>
        <end position="60"/>
    </location>
</feature>
<dbReference type="GO" id="GO:0007018">
    <property type="term" value="P:microtubule-based movement"/>
    <property type="evidence" value="ECO:0007669"/>
    <property type="project" value="InterPro"/>
</dbReference>
<dbReference type="InterPro" id="IPR036961">
    <property type="entry name" value="Kinesin_motor_dom_sf"/>
</dbReference>
<dbReference type="Proteomes" id="UP000008827">
    <property type="component" value="Chromosome 13"/>
</dbReference>
<evidence type="ECO:0000256" key="4">
    <source>
        <dbReference type="ARBA" id="ARBA00022840"/>
    </source>
</evidence>
<feature type="coiled-coil region" evidence="8">
    <location>
        <begin position="950"/>
        <end position="980"/>
    </location>
</feature>
<evidence type="ECO:0000313" key="12">
    <source>
        <dbReference type="EnsemblPlants" id="KRH17970"/>
    </source>
</evidence>
<dbReference type="PROSITE" id="PS00411">
    <property type="entry name" value="KINESIN_MOTOR_1"/>
    <property type="match status" value="1"/>
</dbReference>
<evidence type="ECO:0000256" key="7">
    <source>
        <dbReference type="PROSITE-ProRule" id="PRU00283"/>
    </source>
</evidence>
<name>A0A0R0GPK9_SOYBN</name>
<dbReference type="FunFam" id="3.40.850.10:FF:000014">
    <property type="entry name" value="Kinesin-like protein KIN-7G"/>
    <property type="match status" value="1"/>
</dbReference>
<dbReference type="InterPro" id="IPR001752">
    <property type="entry name" value="Kinesin_motor_dom"/>
</dbReference>
<feature type="compositionally biased region" description="Polar residues" evidence="9">
    <location>
        <begin position="580"/>
        <end position="598"/>
    </location>
</feature>